<evidence type="ECO:0000256" key="3">
    <source>
        <dbReference type="ARBA" id="ARBA00023002"/>
    </source>
</evidence>
<dbReference type="AlphaFoldDB" id="A0A4Q1BWA3"/>
<dbReference type="InterPro" id="IPR002347">
    <property type="entry name" value="SDR_fam"/>
</dbReference>
<protein>
    <recommendedName>
        <fullName evidence="6">Cytoplasmic protein</fullName>
    </recommendedName>
</protein>
<dbReference type="GO" id="GO:0050664">
    <property type="term" value="F:oxidoreductase activity, acting on NAD(P)H, oxygen as acceptor"/>
    <property type="evidence" value="ECO:0007669"/>
    <property type="project" value="TreeGrafter"/>
</dbReference>
<dbReference type="PRINTS" id="PR00081">
    <property type="entry name" value="GDHRDH"/>
</dbReference>
<evidence type="ECO:0000256" key="1">
    <source>
        <dbReference type="ARBA" id="ARBA00006484"/>
    </source>
</evidence>
<dbReference type="Gene3D" id="3.40.50.720">
    <property type="entry name" value="NAD(P)-binding Rossmann-like Domain"/>
    <property type="match status" value="1"/>
</dbReference>
<dbReference type="InParanoid" id="A0A4Q1BWA3"/>
<evidence type="ECO:0000313" key="5">
    <source>
        <dbReference type="Proteomes" id="UP000289152"/>
    </source>
</evidence>
<reference evidence="4 5" key="1">
    <citation type="submission" date="2016-06" db="EMBL/GenBank/DDBJ databases">
        <title>Evolution of pathogenesis and genome organization in the Tremellales.</title>
        <authorList>
            <person name="Cuomo C."/>
            <person name="Litvintseva A."/>
            <person name="Heitman J."/>
            <person name="Chen Y."/>
            <person name="Sun S."/>
            <person name="Springer D."/>
            <person name="Dromer F."/>
            <person name="Young S."/>
            <person name="Zeng Q."/>
            <person name="Chapman S."/>
            <person name="Gujja S."/>
            <person name="Saif S."/>
            <person name="Birren B."/>
        </authorList>
    </citation>
    <scope>NUCLEOTIDE SEQUENCE [LARGE SCALE GENOMIC DNA]</scope>
    <source>
        <strain evidence="4 5">ATCC 28783</strain>
    </source>
</reference>
<dbReference type="FunCoup" id="A0A4Q1BWA3">
    <property type="interactions" value="18"/>
</dbReference>
<dbReference type="InterPro" id="IPR036291">
    <property type="entry name" value="NAD(P)-bd_dom_sf"/>
</dbReference>
<dbReference type="PANTHER" id="PTHR43008:SF8">
    <property type="entry name" value="BENZIL REDUCTASE ((S)-BENZOIN FORMING) IRC24"/>
    <property type="match status" value="1"/>
</dbReference>
<dbReference type="VEuPathDB" id="FungiDB:TREMEDRAFT_57259"/>
<name>A0A4Q1BWA3_TREME</name>
<gene>
    <name evidence="4" type="ORF">M231_00431</name>
</gene>
<dbReference type="Pfam" id="PF00106">
    <property type="entry name" value="adh_short"/>
    <property type="match status" value="1"/>
</dbReference>
<dbReference type="FunFam" id="3.40.50.720:FF:000281">
    <property type="entry name" value="Uncharacterized oxidoreductase YIR035C"/>
    <property type="match status" value="1"/>
</dbReference>
<dbReference type="OrthoDB" id="9876299at2759"/>
<keyword evidence="3" id="KW-0560">Oxidoreductase</keyword>
<evidence type="ECO:0008006" key="6">
    <source>
        <dbReference type="Google" id="ProtNLM"/>
    </source>
</evidence>
<evidence type="ECO:0000256" key="2">
    <source>
        <dbReference type="ARBA" id="ARBA00022857"/>
    </source>
</evidence>
<comment type="caution">
    <text evidence="4">The sequence shown here is derived from an EMBL/GenBank/DDBJ whole genome shotgun (WGS) entry which is preliminary data.</text>
</comment>
<organism evidence="4 5">
    <name type="scientific">Tremella mesenterica</name>
    <name type="common">Jelly fungus</name>
    <dbReference type="NCBI Taxonomy" id="5217"/>
    <lineage>
        <taxon>Eukaryota</taxon>
        <taxon>Fungi</taxon>
        <taxon>Dikarya</taxon>
        <taxon>Basidiomycota</taxon>
        <taxon>Agaricomycotina</taxon>
        <taxon>Tremellomycetes</taxon>
        <taxon>Tremellales</taxon>
        <taxon>Tremellaceae</taxon>
        <taxon>Tremella</taxon>
    </lineage>
</organism>
<sequence length="259" mass="27887">MTTTDSPVILLTGASRGLGLAIAQILLEKHNCRLATLSRSKPTALQDLEDRYGDKICVLQGDIGKSQDDVALVQTAIDKWGRIDGVILNGGAVEPLCKLADLPQSIMPEYIQTNLLSILYLIQPALPYLRISKGKIVMVSSGAAVKGNQTWGLYSMVKAGMNSLCRTLGSEEKVNGVGVWSVRPGMVDTAMQSVLRNEGPKVMDPADVKKFKDVYENGELLHPDIPGAAIAQLVLSGPMDLSGEFLDWNDPRISSINAV</sequence>
<comment type="similarity">
    <text evidence="1">Belongs to the short-chain dehydrogenases/reductases (SDR) family.</text>
</comment>
<dbReference type="SUPFAM" id="SSF51735">
    <property type="entry name" value="NAD(P)-binding Rossmann-fold domains"/>
    <property type="match status" value="1"/>
</dbReference>
<keyword evidence="2" id="KW-0521">NADP</keyword>
<dbReference type="PANTHER" id="PTHR43008">
    <property type="entry name" value="BENZIL REDUCTASE"/>
    <property type="match status" value="1"/>
</dbReference>
<dbReference type="Proteomes" id="UP000289152">
    <property type="component" value="Unassembled WGS sequence"/>
</dbReference>
<dbReference type="EMBL" id="SDIL01000002">
    <property type="protein sequence ID" value="RXK42441.1"/>
    <property type="molecule type" value="Genomic_DNA"/>
</dbReference>
<evidence type="ECO:0000313" key="4">
    <source>
        <dbReference type="EMBL" id="RXK42441.1"/>
    </source>
</evidence>
<keyword evidence="5" id="KW-1185">Reference proteome</keyword>
<proteinExistence type="inferred from homology"/>
<dbReference type="STRING" id="5217.A0A4Q1BWA3"/>
<accession>A0A4Q1BWA3</accession>